<organism evidence="1 2">
    <name type="scientific">Plasmodiophora brassicae</name>
    <name type="common">Clubroot disease agent</name>
    <dbReference type="NCBI Taxonomy" id="37360"/>
    <lineage>
        <taxon>Eukaryota</taxon>
        <taxon>Sar</taxon>
        <taxon>Rhizaria</taxon>
        <taxon>Endomyxa</taxon>
        <taxon>Phytomyxea</taxon>
        <taxon>Plasmodiophorida</taxon>
        <taxon>Plasmodiophoridae</taxon>
        <taxon>Plasmodiophora</taxon>
    </lineage>
</organism>
<dbReference type="OrthoDB" id="6046730at2759"/>
<keyword evidence="2" id="KW-1185">Reference proteome</keyword>
<evidence type="ECO:0000313" key="2">
    <source>
        <dbReference type="Proteomes" id="UP000039324"/>
    </source>
</evidence>
<proteinExistence type="predicted"/>
<dbReference type="EMBL" id="CDSF01000103">
    <property type="protein sequence ID" value="CEP00822.1"/>
    <property type="molecule type" value="Genomic_DNA"/>
</dbReference>
<name>A0A0G4IZY6_PLABS</name>
<sequence>MLVTPKALAGAGPGRDNQHTERHLRFLLRSWASLPDVDFVVMSTSCPLLVLAHEYGLPTLRSSSVSDVEAGTYRYAFQMAVTGVPSRAPLVGFANSDIWFESSLAWTATSLLKVAAERNWPNFFVVGQRTNVDLDGVIQSDAMTFDDKVAHVVRNVPRKGRLFQTNAEDYFIFTRDIPLVWDCMPPFFIGGVAFDNWLTGLANCHPLITTVDATSTLAAVHINHGKGRFQSHQSVQSFFNQKLLYDNPLTRGETSHAHWRTAASSDGTIGISPAHRKIPDTKTYRSYHTWDEDHFHRKSLLLDVEAGTYRYAFQMAVTGVPSRAPLVGFANSDIWFESSLAWTATSLLKVAAERNWPNFFVVGQRTNVDLDGVIQSDTMTFDDKVAHVVRNVPRKGRLFQTDAEDYFIFTRDIPLVWDCMPPFFIGGIAFDNWLTGLANCHPLITTVDATSTLAAVHINHGKGRFQSHQSVQSFFNQKLLYENPLTRGDTSHAHWKTATGADGTIDISPAHRKIPDTKAYRSYHTCAAQRAVKPGS</sequence>
<accession>A0A0G4IZY6</accession>
<evidence type="ECO:0000313" key="1">
    <source>
        <dbReference type="EMBL" id="CEP00822.1"/>
    </source>
</evidence>
<dbReference type="AlphaFoldDB" id="A0A0G4IZY6"/>
<dbReference type="Proteomes" id="UP000039324">
    <property type="component" value="Unassembled WGS sequence"/>
</dbReference>
<evidence type="ECO:0008006" key="3">
    <source>
        <dbReference type="Google" id="ProtNLM"/>
    </source>
</evidence>
<protein>
    <recommendedName>
        <fullName evidence="3">Nucleotide-diphospho-sugar transferase domain-containing protein</fullName>
    </recommendedName>
</protein>
<gene>
    <name evidence="1" type="ORF">PBRA_008134</name>
</gene>
<reference evidence="1 2" key="1">
    <citation type="submission" date="2015-02" db="EMBL/GenBank/DDBJ databases">
        <authorList>
            <person name="Chooi Y.-H."/>
        </authorList>
    </citation>
    <scope>NUCLEOTIDE SEQUENCE [LARGE SCALE GENOMIC DNA]</scope>
    <source>
        <strain evidence="1">E3</strain>
    </source>
</reference>